<evidence type="ECO:0000313" key="10">
    <source>
        <dbReference type="Proteomes" id="UP000823823"/>
    </source>
</evidence>
<comment type="similarity">
    <text evidence="7">Belongs to the zinc-containing alcohol dehydrogenase family.</text>
</comment>
<dbReference type="FunFam" id="3.40.50.720:FF:000022">
    <property type="entry name" value="Cinnamyl alcohol dehydrogenase"/>
    <property type="match status" value="1"/>
</dbReference>
<dbReference type="GO" id="GO:0008270">
    <property type="term" value="F:zinc ion binding"/>
    <property type="evidence" value="ECO:0007669"/>
    <property type="project" value="InterPro"/>
</dbReference>
<protein>
    <recommendedName>
        <fullName evidence="5">alcohol dehydrogenase (NADP(+))</fullName>
        <ecNumber evidence="5">1.1.1.2</ecNumber>
    </recommendedName>
</protein>
<dbReference type="Gene3D" id="3.90.180.10">
    <property type="entry name" value="Medium-chain alcohol dehydrogenases, catalytic domain"/>
    <property type="match status" value="1"/>
</dbReference>
<evidence type="ECO:0000313" key="9">
    <source>
        <dbReference type="EMBL" id="HJB10346.1"/>
    </source>
</evidence>
<dbReference type="InterPro" id="IPR011032">
    <property type="entry name" value="GroES-like_sf"/>
</dbReference>
<dbReference type="EMBL" id="DWZH01000053">
    <property type="protein sequence ID" value="HJB10346.1"/>
    <property type="molecule type" value="Genomic_DNA"/>
</dbReference>
<proteinExistence type="inferred from homology"/>
<dbReference type="Pfam" id="PF00107">
    <property type="entry name" value="ADH_zinc_N"/>
    <property type="match status" value="1"/>
</dbReference>
<organism evidence="9 10">
    <name type="scientific">Candidatus Brachybacterium merdavium</name>
    <dbReference type="NCBI Taxonomy" id="2838513"/>
    <lineage>
        <taxon>Bacteria</taxon>
        <taxon>Bacillati</taxon>
        <taxon>Actinomycetota</taxon>
        <taxon>Actinomycetes</taxon>
        <taxon>Micrococcales</taxon>
        <taxon>Dermabacteraceae</taxon>
        <taxon>Brachybacterium</taxon>
    </lineage>
</organism>
<dbReference type="InterPro" id="IPR002328">
    <property type="entry name" value="ADH_Zn_CS"/>
</dbReference>
<keyword evidence="3 7" id="KW-0862">Zinc</keyword>
<dbReference type="GO" id="GO:0008106">
    <property type="term" value="F:alcohol dehydrogenase (NADP+) activity"/>
    <property type="evidence" value="ECO:0007669"/>
    <property type="project" value="UniProtKB-EC"/>
</dbReference>
<dbReference type="Proteomes" id="UP000823823">
    <property type="component" value="Unassembled WGS sequence"/>
</dbReference>
<evidence type="ECO:0000256" key="1">
    <source>
        <dbReference type="ARBA" id="ARBA00001947"/>
    </source>
</evidence>
<evidence type="ECO:0000256" key="2">
    <source>
        <dbReference type="ARBA" id="ARBA00022723"/>
    </source>
</evidence>
<dbReference type="InterPro" id="IPR036291">
    <property type="entry name" value="NAD(P)-bd_dom_sf"/>
</dbReference>
<dbReference type="SMART" id="SM00829">
    <property type="entry name" value="PKS_ER"/>
    <property type="match status" value="1"/>
</dbReference>
<dbReference type="CDD" id="cd05283">
    <property type="entry name" value="CAD1"/>
    <property type="match status" value="1"/>
</dbReference>
<evidence type="ECO:0000256" key="4">
    <source>
        <dbReference type="ARBA" id="ARBA00023002"/>
    </source>
</evidence>
<dbReference type="SUPFAM" id="SSF50129">
    <property type="entry name" value="GroES-like"/>
    <property type="match status" value="1"/>
</dbReference>
<sequence length="346" mass="36426">MTTTSALLASAPGAALELAQIERRDLRPDDVSVRVTHSGVCFTDLHRLASPDSRMFPLVPGHEFVGVVSAVGAAVTKFRVGDAVAIGNIVDSCGECKWCLRGQESWCEEIPTQTYSGEDRHDGTRTFGGFSGEYVARDRFVYHRPTTLDPAGVAPLLCAGITVWDPLRAEEAGPGTRVGVAGIGGLGHLAVRLAAALGAEVTAFTTSQSKAADAKRLGATHVVVSSDAHAMAAAAETLDVLIDTIGFEHDLTPYVRALDVHGVLYPVGYLGPLSIDSMSLLVGRKRLSSSGGGGVDRVAELLEFCGRHEITADVEVVPAADAMTALSRLTANDVRYRFVLDTSALA</sequence>
<reference evidence="9" key="2">
    <citation type="submission" date="2021-04" db="EMBL/GenBank/DDBJ databases">
        <authorList>
            <person name="Gilroy R."/>
        </authorList>
    </citation>
    <scope>NUCLEOTIDE SEQUENCE</scope>
    <source>
        <strain evidence="9">ChiHjej13B12-24818</strain>
    </source>
</reference>
<evidence type="ECO:0000256" key="5">
    <source>
        <dbReference type="ARBA" id="ARBA00024074"/>
    </source>
</evidence>
<evidence type="ECO:0000259" key="8">
    <source>
        <dbReference type="SMART" id="SM00829"/>
    </source>
</evidence>
<dbReference type="EC" id="1.1.1.2" evidence="5"/>
<name>A0A9D2LD23_9MICO</name>
<comment type="catalytic activity">
    <reaction evidence="6">
        <text>a primary alcohol + NADP(+) = an aldehyde + NADPH + H(+)</text>
        <dbReference type="Rhea" id="RHEA:15937"/>
        <dbReference type="ChEBI" id="CHEBI:15378"/>
        <dbReference type="ChEBI" id="CHEBI:15734"/>
        <dbReference type="ChEBI" id="CHEBI:17478"/>
        <dbReference type="ChEBI" id="CHEBI:57783"/>
        <dbReference type="ChEBI" id="CHEBI:58349"/>
        <dbReference type="EC" id="1.1.1.2"/>
    </reaction>
</comment>
<dbReference type="Pfam" id="PF08240">
    <property type="entry name" value="ADH_N"/>
    <property type="match status" value="1"/>
</dbReference>
<feature type="domain" description="Enoyl reductase (ER)" evidence="8">
    <location>
        <begin position="13"/>
        <end position="340"/>
    </location>
</feature>
<keyword evidence="4" id="KW-0560">Oxidoreductase</keyword>
<dbReference type="SUPFAM" id="SSF51735">
    <property type="entry name" value="NAD(P)-binding Rossmann-fold domains"/>
    <property type="match status" value="1"/>
</dbReference>
<accession>A0A9D2LD23</accession>
<keyword evidence="2 7" id="KW-0479">Metal-binding</keyword>
<comment type="caution">
    <text evidence="9">The sequence shown here is derived from an EMBL/GenBank/DDBJ whole genome shotgun (WGS) entry which is preliminary data.</text>
</comment>
<dbReference type="PROSITE" id="PS00059">
    <property type="entry name" value="ADH_ZINC"/>
    <property type="match status" value="1"/>
</dbReference>
<reference evidence="9" key="1">
    <citation type="journal article" date="2021" name="PeerJ">
        <title>Extensive microbial diversity within the chicken gut microbiome revealed by metagenomics and culture.</title>
        <authorList>
            <person name="Gilroy R."/>
            <person name="Ravi A."/>
            <person name="Getino M."/>
            <person name="Pursley I."/>
            <person name="Horton D.L."/>
            <person name="Alikhan N.F."/>
            <person name="Baker D."/>
            <person name="Gharbi K."/>
            <person name="Hall N."/>
            <person name="Watson M."/>
            <person name="Adriaenssens E.M."/>
            <person name="Foster-Nyarko E."/>
            <person name="Jarju S."/>
            <person name="Secka A."/>
            <person name="Antonio M."/>
            <person name="Oren A."/>
            <person name="Chaudhuri R.R."/>
            <person name="La Ragione R."/>
            <person name="Hildebrand F."/>
            <person name="Pallen M.J."/>
        </authorList>
    </citation>
    <scope>NUCLEOTIDE SEQUENCE</scope>
    <source>
        <strain evidence="9">ChiHjej13B12-24818</strain>
    </source>
</reference>
<evidence type="ECO:0000256" key="7">
    <source>
        <dbReference type="RuleBase" id="RU361277"/>
    </source>
</evidence>
<dbReference type="InterPro" id="IPR047109">
    <property type="entry name" value="CAD-like"/>
</dbReference>
<dbReference type="PANTHER" id="PTHR42683">
    <property type="entry name" value="ALDEHYDE REDUCTASE"/>
    <property type="match status" value="1"/>
</dbReference>
<dbReference type="InterPro" id="IPR013154">
    <property type="entry name" value="ADH-like_N"/>
</dbReference>
<gene>
    <name evidence="9" type="ORF">H9786_07410</name>
</gene>
<dbReference type="AlphaFoldDB" id="A0A9D2LD23"/>
<dbReference type="InterPro" id="IPR013149">
    <property type="entry name" value="ADH-like_C"/>
</dbReference>
<evidence type="ECO:0000256" key="6">
    <source>
        <dbReference type="ARBA" id="ARBA00048262"/>
    </source>
</evidence>
<dbReference type="Gene3D" id="3.40.50.720">
    <property type="entry name" value="NAD(P)-binding Rossmann-like Domain"/>
    <property type="match status" value="1"/>
</dbReference>
<dbReference type="InterPro" id="IPR020843">
    <property type="entry name" value="ER"/>
</dbReference>
<evidence type="ECO:0000256" key="3">
    <source>
        <dbReference type="ARBA" id="ARBA00022833"/>
    </source>
</evidence>
<comment type="cofactor">
    <cofactor evidence="1 7">
        <name>Zn(2+)</name>
        <dbReference type="ChEBI" id="CHEBI:29105"/>
    </cofactor>
</comment>